<feature type="transmembrane region" description="Helical" evidence="3">
    <location>
        <begin position="90"/>
        <end position="111"/>
    </location>
</feature>
<feature type="compositionally biased region" description="Basic and acidic residues" evidence="2">
    <location>
        <begin position="21"/>
        <end position="33"/>
    </location>
</feature>
<proteinExistence type="inferred from homology"/>
<feature type="compositionally biased region" description="Basic and acidic residues" evidence="2">
    <location>
        <begin position="43"/>
        <end position="53"/>
    </location>
</feature>
<dbReference type="Gene3D" id="3.40.1280.10">
    <property type="match status" value="2"/>
</dbReference>
<reference evidence="4 5" key="1">
    <citation type="submission" date="2020-08" db="EMBL/GenBank/DDBJ databases">
        <title>Plant Genome Project.</title>
        <authorList>
            <person name="Zhang R.-G."/>
        </authorList>
    </citation>
    <scope>NUCLEOTIDE SEQUENCE [LARGE SCALE GENOMIC DNA]</scope>
    <source>
        <tissue evidence="4">Rhizome</tissue>
    </source>
</reference>
<dbReference type="PANTHER" id="PTHR12150:SF13">
    <property type="entry name" value="METHYLTRANSFERASE C9ORF114-RELATED"/>
    <property type="match status" value="1"/>
</dbReference>
<keyword evidence="3" id="KW-0472">Membrane</keyword>
<comment type="caution">
    <text evidence="4">The sequence shown here is derived from an EMBL/GenBank/DDBJ whole genome shotgun (WGS) entry which is preliminary data.</text>
</comment>
<keyword evidence="3" id="KW-1133">Transmembrane helix</keyword>
<evidence type="ECO:0000256" key="2">
    <source>
        <dbReference type="SAM" id="MobiDB-lite"/>
    </source>
</evidence>
<dbReference type="PANTHER" id="PTHR12150">
    <property type="entry name" value="CLASS IV SAM-BINDING METHYLTRANSFERASE-RELATED"/>
    <property type="match status" value="1"/>
</dbReference>
<name>A0A8J5GLB8_ZINOF</name>
<dbReference type="InterPro" id="IPR003750">
    <property type="entry name" value="Put_MeTrfase-C9orf114-like"/>
</dbReference>
<gene>
    <name evidence="4" type="ORF">ZIOFF_027346</name>
</gene>
<organism evidence="4 5">
    <name type="scientific">Zingiber officinale</name>
    <name type="common">Ginger</name>
    <name type="synonym">Amomum zingiber</name>
    <dbReference type="NCBI Taxonomy" id="94328"/>
    <lineage>
        <taxon>Eukaryota</taxon>
        <taxon>Viridiplantae</taxon>
        <taxon>Streptophyta</taxon>
        <taxon>Embryophyta</taxon>
        <taxon>Tracheophyta</taxon>
        <taxon>Spermatophyta</taxon>
        <taxon>Magnoliopsida</taxon>
        <taxon>Liliopsida</taxon>
        <taxon>Zingiberales</taxon>
        <taxon>Zingiberaceae</taxon>
        <taxon>Zingiber</taxon>
    </lineage>
</organism>
<accession>A0A8J5GLB8</accession>
<evidence type="ECO:0000256" key="1">
    <source>
        <dbReference type="ARBA" id="ARBA00009841"/>
    </source>
</evidence>
<dbReference type="SUPFAM" id="SSF75217">
    <property type="entry name" value="alpha/beta knot"/>
    <property type="match status" value="1"/>
</dbReference>
<keyword evidence="3" id="KW-0812">Transmembrane</keyword>
<evidence type="ECO:0008006" key="6">
    <source>
        <dbReference type="Google" id="ProtNLM"/>
    </source>
</evidence>
<dbReference type="AlphaFoldDB" id="A0A8J5GLB8"/>
<evidence type="ECO:0000313" key="5">
    <source>
        <dbReference type="Proteomes" id="UP000734854"/>
    </source>
</evidence>
<dbReference type="InterPro" id="IPR029028">
    <property type="entry name" value="Alpha/beta_knot_MTases"/>
</dbReference>
<keyword evidence="5" id="KW-1185">Reference proteome</keyword>
<comment type="similarity">
    <text evidence="1">Belongs to the class IV-like SAM-binding methyltransferase superfamily.</text>
</comment>
<feature type="compositionally biased region" description="Basic and acidic residues" evidence="2">
    <location>
        <begin position="300"/>
        <end position="310"/>
    </location>
</feature>
<feature type="region of interest" description="Disordered" evidence="2">
    <location>
        <begin position="293"/>
        <end position="342"/>
    </location>
</feature>
<feature type="region of interest" description="Disordered" evidence="2">
    <location>
        <begin position="1"/>
        <end position="73"/>
    </location>
</feature>
<dbReference type="Proteomes" id="UP000734854">
    <property type="component" value="Unassembled WGS sequence"/>
</dbReference>
<evidence type="ECO:0000256" key="3">
    <source>
        <dbReference type="SAM" id="Phobius"/>
    </source>
</evidence>
<dbReference type="CDD" id="cd18086">
    <property type="entry name" value="HsC9orf114-like"/>
    <property type="match status" value="1"/>
</dbReference>
<feature type="compositionally biased region" description="Polar residues" evidence="2">
    <location>
        <begin position="57"/>
        <end position="73"/>
    </location>
</feature>
<dbReference type="InterPro" id="IPR029026">
    <property type="entry name" value="tRNA_m1G_MTases_N"/>
</dbReference>
<dbReference type="EMBL" id="JACMSC010000008">
    <property type="protein sequence ID" value="KAG6509360.1"/>
    <property type="molecule type" value="Genomic_DNA"/>
</dbReference>
<sequence>MYLLDRQRAGPSEAPVQLRSSDGRHKAKERAYDRSISSIGRKQTIETCRHAEEQLSPAEQRNTQSSSYPTRSSRWITDTRLGQRTDQRKGFYIQIPINAVVISQLAIFISFGHGRYPLPFPSSTTSFIRGVGRRHLLVRRGLPERRCRLNATELHPVQPALERSSVRGRCAHALGRARRPGRPRSYLLAHTAVAPLLVTACFSGGNEGRCHALKFVRNQVPLQLFVKATELISGWCVENTRRGGRFEIWPVGCNGLGPIRRFIITRYSPTHCSPSQNGAVNPSSLGALSRRAMKNDAATENDHVRLRDGSDSTGDGVRRKKRKEGKKGKGEEKRKKRKEKKPTVSIAVAGSIIDNAQSLELATLLAGQVARAATIFRIDEVVVFGNKASADDDSIHPVNNEESQSGALFLVRILQYLETPQYLRRRLFPMHKSLKFVGLLPPLDAPHHLRKHEWCPFREGVTLDANPSNSEGTSVDVGLNKMFTPLAYITFVANYISFFFNVQECKTILVEGVLEPGKRVTVAMGENRSTELDGFKKVVSSSQRDQIGIYWGYKVRYASNLSNVFKNCSYKHGYDHIIGTSEHGLVVNSSELEIPSFRHFLIVFGGLAGLEESIKEDDSLKGKDVHDVFNSYLNTCPLQGSRTIRTEEAIFISLQFFQDPIKRAQQQCNGK</sequence>
<protein>
    <recommendedName>
        <fullName evidence="6">RNA methyltransferase</fullName>
    </recommendedName>
</protein>
<evidence type="ECO:0000313" key="4">
    <source>
        <dbReference type="EMBL" id="KAG6509360.1"/>
    </source>
</evidence>
<dbReference type="Pfam" id="PF02598">
    <property type="entry name" value="Methyltrn_RNA_3"/>
    <property type="match status" value="1"/>
</dbReference>